<dbReference type="VEuPathDB" id="FungiDB:H310_15369"/>
<gene>
    <name evidence="2" type="ORF">DYB32_010807</name>
</gene>
<dbReference type="PANTHER" id="PTHR37558:SF1">
    <property type="entry name" value="HTH CENPB-TYPE DOMAIN-CONTAINING PROTEIN"/>
    <property type="match status" value="1"/>
</dbReference>
<accession>A0A418AF26</accession>
<keyword evidence="3" id="KW-1185">Reference proteome</keyword>
<organism evidence="2 3">
    <name type="scientific">Aphanomyces invadans</name>
    <dbReference type="NCBI Taxonomy" id="157072"/>
    <lineage>
        <taxon>Eukaryota</taxon>
        <taxon>Sar</taxon>
        <taxon>Stramenopiles</taxon>
        <taxon>Oomycota</taxon>
        <taxon>Saprolegniomycetes</taxon>
        <taxon>Saprolegniales</taxon>
        <taxon>Verrucalvaceae</taxon>
        <taxon>Aphanomyces</taxon>
    </lineage>
</organism>
<reference evidence="2 3" key="1">
    <citation type="submission" date="2018-08" db="EMBL/GenBank/DDBJ databases">
        <title>Aphanomyces genome sequencing and annotation.</title>
        <authorList>
            <person name="Minardi D."/>
            <person name="Oidtmann B."/>
            <person name="Van Der Giezen M."/>
            <person name="Studholme D.J."/>
        </authorList>
    </citation>
    <scope>NUCLEOTIDE SEQUENCE [LARGE SCALE GENOMIC DNA]</scope>
    <source>
        <strain evidence="2 3">NJM0002</strain>
    </source>
</reference>
<evidence type="ECO:0008006" key="4">
    <source>
        <dbReference type="Google" id="ProtNLM"/>
    </source>
</evidence>
<name>A0A418AF26_9STRA</name>
<dbReference type="PANTHER" id="PTHR37558">
    <property type="entry name" value="HTH CENPB-TYPE DOMAIN-CONTAINING PROTEIN"/>
    <property type="match status" value="1"/>
</dbReference>
<evidence type="ECO:0000313" key="2">
    <source>
        <dbReference type="EMBL" id="RHY14925.1"/>
    </source>
</evidence>
<sequence length="246" mass="27969">MSDLSDATKRKTAFRFTIAADVDLLKEVALVAPYDAAYGQTTARWDEIGDNMRSIHGDTITASSCRKRFDDLLSAFKKATLKALRASGTEEEYNERDQLLQDIVDMVKELYIDGHMIREAALIGLKRKATEESDDDVSPRKVADNKDIKDIKDIKDSRRGSALKEAASVVATFTEMMSESNKIKAEEVGVKKDEIMLAQKKLELERARYELDKAEREARFAVEKMEREAQIEFMRSTIELMRTLTK</sequence>
<feature type="coiled-coil region" evidence="1">
    <location>
        <begin position="197"/>
        <end position="231"/>
    </location>
</feature>
<keyword evidence="1" id="KW-0175">Coiled coil</keyword>
<comment type="caution">
    <text evidence="2">The sequence shown here is derived from an EMBL/GenBank/DDBJ whole genome shotgun (WGS) entry which is preliminary data.</text>
</comment>
<evidence type="ECO:0000256" key="1">
    <source>
        <dbReference type="SAM" id="Coils"/>
    </source>
</evidence>
<proteinExistence type="predicted"/>
<protein>
    <recommendedName>
        <fullName evidence="4">Myb-like domain-containing protein</fullName>
    </recommendedName>
</protein>
<dbReference type="EMBL" id="QUSY01004094">
    <property type="protein sequence ID" value="RHY14925.1"/>
    <property type="molecule type" value="Genomic_DNA"/>
</dbReference>
<evidence type="ECO:0000313" key="3">
    <source>
        <dbReference type="Proteomes" id="UP000285060"/>
    </source>
</evidence>
<dbReference type="AlphaFoldDB" id="A0A418AF26"/>
<dbReference type="Proteomes" id="UP000285060">
    <property type="component" value="Unassembled WGS sequence"/>
</dbReference>